<sequence>MIVMVSQKLVSKFENSDADGVVVEVKRPNNCNSSSYYSTPMVLSDTDEYHAIFKNKLHQVRMVVAFSHALGVKVGGSSAQVPSIQEWGEPDYDILIVILLGILASTLYFVHWYSVIFGNSCKTRALDYLGSELFKSSSIVYACCSPHILEERVVLLENGTPFLFDLVSYGVNLRVLWDDLSGTKNYKWLGIEYNLHPRILELMGDGFQCVLASKGLLLLCDVRTPMVPLLCWAHDLDNPCFIDVIRSQFRDDTYQWATKSYFYIILGSFWNCEFKLFCYGPSSANEGYDSLLYFLSDDEYEIHKRFNYVNLDYFHGYLNDNLVEGLGSKMQKSHKDFQQKESFTLDFHEILCEKLTVLSCTFFCPNNISLPISICEVSSRQMWETFPLDLLLLAFSSHFELLDVAFDDMTMPMEFSVVSDLPQLPSFLLGEPSCRNIKWSHKMQLVGPILPLPILLALYEFRNGCPNSEKMFNEVMRVITEMAILDFCLLNNDESPLLLMIWVNSLRPKQFLLYYPAVGKARGNWIYNDLKFTTMITKVHKVADPNDTIDSVGLELFDDLCPIEFKFDVTIKTFVLMNALCLIEESVFMVILLKIQELFLSLILEDKDHFEVDVFDTSQSEYQAKRYVFL</sequence>
<dbReference type="OrthoDB" id="963269at2759"/>
<organism evidence="2 3">
    <name type="scientific">Gossypium anomalum</name>
    <dbReference type="NCBI Taxonomy" id="47600"/>
    <lineage>
        <taxon>Eukaryota</taxon>
        <taxon>Viridiplantae</taxon>
        <taxon>Streptophyta</taxon>
        <taxon>Embryophyta</taxon>
        <taxon>Tracheophyta</taxon>
        <taxon>Spermatophyta</taxon>
        <taxon>Magnoliopsida</taxon>
        <taxon>eudicotyledons</taxon>
        <taxon>Gunneridae</taxon>
        <taxon>Pentapetalae</taxon>
        <taxon>rosids</taxon>
        <taxon>malvids</taxon>
        <taxon>Malvales</taxon>
        <taxon>Malvaceae</taxon>
        <taxon>Malvoideae</taxon>
        <taxon>Gossypium</taxon>
    </lineage>
</organism>
<accession>A0A8J5ZHU7</accession>
<proteinExistence type="predicted"/>
<evidence type="ECO:0000313" key="2">
    <source>
        <dbReference type="EMBL" id="KAG8499002.1"/>
    </source>
</evidence>
<evidence type="ECO:0000256" key="1">
    <source>
        <dbReference type="SAM" id="Phobius"/>
    </source>
</evidence>
<dbReference type="AlphaFoldDB" id="A0A8J5ZHU7"/>
<evidence type="ECO:0000313" key="3">
    <source>
        <dbReference type="Proteomes" id="UP000701853"/>
    </source>
</evidence>
<dbReference type="GO" id="GO:0001650">
    <property type="term" value="C:fibrillar center"/>
    <property type="evidence" value="ECO:0007669"/>
    <property type="project" value="TreeGrafter"/>
</dbReference>
<keyword evidence="1" id="KW-0812">Transmembrane</keyword>
<protein>
    <submittedName>
        <fullName evidence="2">Uncharacterized protein</fullName>
    </submittedName>
</protein>
<feature type="transmembrane region" description="Helical" evidence="1">
    <location>
        <begin position="94"/>
        <end position="114"/>
    </location>
</feature>
<name>A0A8J5ZHU7_9ROSI</name>
<dbReference type="EMBL" id="JAHUZN010000003">
    <property type="protein sequence ID" value="KAG8499002.1"/>
    <property type="molecule type" value="Genomic_DNA"/>
</dbReference>
<comment type="caution">
    <text evidence="2">The sequence shown here is derived from an EMBL/GenBank/DDBJ whole genome shotgun (WGS) entry which is preliminary data.</text>
</comment>
<reference evidence="2 3" key="1">
    <citation type="journal article" date="2021" name="bioRxiv">
        <title>The Gossypium anomalum genome as a resource for cotton improvement and evolutionary analysis of hybrid incompatibility.</title>
        <authorList>
            <person name="Grover C.E."/>
            <person name="Yuan D."/>
            <person name="Arick M.A."/>
            <person name="Miller E.R."/>
            <person name="Hu G."/>
            <person name="Peterson D.G."/>
            <person name="Wendel J.F."/>
            <person name="Udall J.A."/>
        </authorList>
    </citation>
    <scope>NUCLEOTIDE SEQUENCE [LARGE SCALE GENOMIC DNA]</scope>
    <source>
        <strain evidence="2">JFW-Udall</strain>
        <tissue evidence="2">Leaf</tissue>
    </source>
</reference>
<keyword evidence="3" id="KW-1185">Reference proteome</keyword>
<dbReference type="GO" id="GO:0001164">
    <property type="term" value="F:RNA polymerase I core promoter sequence-specific DNA binding"/>
    <property type="evidence" value="ECO:0007669"/>
    <property type="project" value="TreeGrafter"/>
</dbReference>
<keyword evidence="1" id="KW-0472">Membrane</keyword>
<dbReference type="Proteomes" id="UP000701853">
    <property type="component" value="Chromosome 3"/>
</dbReference>
<keyword evidence="1" id="KW-1133">Transmembrane helix</keyword>
<dbReference type="PANTHER" id="PTHR15319:SF1">
    <property type="entry name" value="TATA BOX-BINDING PROTEIN-ASSOCIATED FACTOR RNA POLYMERASE I SUBUNIT C"/>
    <property type="match status" value="1"/>
</dbReference>
<gene>
    <name evidence="2" type="ORF">CXB51_005400</name>
</gene>
<dbReference type="PANTHER" id="PTHR15319">
    <property type="entry name" value="TATA BOX-BINDING PROTEIN ASSOCIATED FACTOR RNA POLYMERASE I SUBUNIT C"/>
    <property type="match status" value="1"/>
</dbReference>
<dbReference type="InterPro" id="IPR038801">
    <property type="entry name" value="TAF1C"/>
</dbReference>